<dbReference type="Proteomes" id="UP000199167">
    <property type="component" value="Unassembled WGS sequence"/>
</dbReference>
<reference evidence="3 4" key="1">
    <citation type="submission" date="2016-10" db="EMBL/GenBank/DDBJ databases">
        <authorList>
            <person name="de Groot N.N."/>
        </authorList>
    </citation>
    <scope>NUCLEOTIDE SEQUENCE [LARGE SCALE GENOMIC DNA]</scope>
    <source>
        <strain evidence="3 4">DSM 17925</strain>
    </source>
</reference>
<accession>A0A1I0MNH9</accession>
<feature type="domain" description="Prepilin type IV endopeptidase peptidase" evidence="2">
    <location>
        <begin position="15"/>
        <end position="114"/>
    </location>
</feature>
<keyword evidence="1" id="KW-0812">Transmembrane</keyword>
<dbReference type="InterPro" id="IPR000045">
    <property type="entry name" value="Prepilin_IV_endopep_pep"/>
</dbReference>
<gene>
    <name evidence="3" type="ORF">SAMN04488515_0113</name>
</gene>
<dbReference type="RefSeq" id="WP_089988968.1">
    <property type="nucleotide sequence ID" value="NZ_FOIZ01000001.1"/>
</dbReference>
<keyword evidence="4" id="KW-1185">Reference proteome</keyword>
<evidence type="ECO:0000313" key="4">
    <source>
        <dbReference type="Proteomes" id="UP000199167"/>
    </source>
</evidence>
<evidence type="ECO:0000313" key="3">
    <source>
        <dbReference type="EMBL" id="SEV89539.1"/>
    </source>
</evidence>
<proteinExistence type="predicted"/>
<evidence type="ECO:0000259" key="2">
    <source>
        <dbReference type="Pfam" id="PF01478"/>
    </source>
</evidence>
<dbReference type="GO" id="GO:0004190">
    <property type="term" value="F:aspartic-type endopeptidase activity"/>
    <property type="evidence" value="ECO:0007669"/>
    <property type="project" value="InterPro"/>
</dbReference>
<feature type="transmembrane region" description="Helical" evidence="1">
    <location>
        <begin position="102"/>
        <end position="121"/>
    </location>
</feature>
<dbReference type="OrthoDB" id="7709484at2"/>
<feature type="transmembrane region" description="Helical" evidence="1">
    <location>
        <begin position="36"/>
        <end position="54"/>
    </location>
</feature>
<feature type="transmembrane region" description="Helical" evidence="1">
    <location>
        <begin position="145"/>
        <end position="163"/>
    </location>
</feature>
<name>A0A1I0MNH9_9RHOB</name>
<evidence type="ECO:0000256" key="1">
    <source>
        <dbReference type="SAM" id="Phobius"/>
    </source>
</evidence>
<feature type="transmembrane region" description="Helical" evidence="1">
    <location>
        <begin position="6"/>
        <end position="24"/>
    </location>
</feature>
<sequence length="164" mass="17820">MALTAHAAGWFLLAALPISIYVAWSDLSSMKIPNVAVYALVAGYTLLGLIAFPFDQYLWHWLHLPIVLVIGIVLNAAGAMGAGDAKFIAAAAPMIGTADIRLLIPILAASVLAGYATHRIAKHTKIRDLAPHWESWDQENKRFPMGFPLGMTLVFYLVAVVVLR</sequence>
<dbReference type="STRING" id="364200.SAMN04488515_0113"/>
<dbReference type="Pfam" id="PF01478">
    <property type="entry name" value="Peptidase_A24"/>
    <property type="match status" value="1"/>
</dbReference>
<dbReference type="Gene3D" id="1.20.120.1220">
    <property type="match status" value="1"/>
</dbReference>
<dbReference type="EMBL" id="FOIZ01000001">
    <property type="protein sequence ID" value="SEV89539.1"/>
    <property type="molecule type" value="Genomic_DNA"/>
</dbReference>
<organism evidence="3 4">
    <name type="scientific">Cognatiyoonia koreensis</name>
    <dbReference type="NCBI Taxonomy" id="364200"/>
    <lineage>
        <taxon>Bacteria</taxon>
        <taxon>Pseudomonadati</taxon>
        <taxon>Pseudomonadota</taxon>
        <taxon>Alphaproteobacteria</taxon>
        <taxon>Rhodobacterales</taxon>
        <taxon>Paracoccaceae</taxon>
        <taxon>Cognatiyoonia</taxon>
    </lineage>
</organism>
<dbReference type="AlphaFoldDB" id="A0A1I0MNH9"/>
<feature type="transmembrane region" description="Helical" evidence="1">
    <location>
        <begin position="60"/>
        <end position="82"/>
    </location>
</feature>
<keyword evidence="1" id="KW-0472">Membrane</keyword>
<dbReference type="GO" id="GO:0016020">
    <property type="term" value="C:membrane"/>
    <property type="evidence" value="ECO:0007669"/>
    <property type="project" value="InterPro"/>
</dbReference>
<keyword evidence="1" id="KW-1133">Transmembrane helix</keyword>
<protein>
    <submittedName>
        <fullName evidence="3">Prepilin peptidase CpaA</fullName>
    </submittedName>
</protein>